<accession>A0A1S7LHA7</accession>
<dbReference type="AlphaFoldDB" id="A0A1S7LHA7"/>
<organism evidence="1">
    <name type="scientific">Magnetococcus massalia (strain MO-1)</name>
    <dbReference type="NCBI Taxonomy" id="451514"/>
    <lineage>
        <taxon>Bacteria</taxon>
        <taxon>Pseudomonadati</taxon>
        <taxon>Pseudomonadota</taxon>
        <taxon>Magnetococcia</taxon>
        <taxon>Magnetococcales</taxon>
        <taxon>Magnetococcaceae</taxon>
        <taxon>Magnetococcus</taxon>
    </lineage>
</organism>
<sequence length="59" mass="6906">MTRFFLIFSSVNFFSVKKLELFMHFSSLNFHNTVTLKPLKLDCHPGQEARSGWAQSREV</sequence>
<evidence type="ECO:0000313" key="1">
    <source>
        <dbReference type="EMBL" id="CRH05494.1"/>
    </source>
</evidence>
<name>A0A1S7LHA7_MAGMO</name>
<dbReference type="EMBL" id="LO017727">
    <property type="protein sequence ID" value="CRH05494.1"/>
    <property type="molecule type" value="Genomic_DNA"/>
</dbReference>
<reference evidence="1" key="1">
    <citation type="submission" date="2015-04" db="EMBL/GenBank/DDBJ databases">
        <authorList>
            <person name="Syromyatnikov M.Y."/>
            <person name="Popov V.N."/>
        </authorList>
    </citation>
    <scope>NUCLEOTIDE SEQUENCE</scope>
    <source>
        <strain evidence="1">MO-1</strain>
    </source>
</reference>
<proteinExistence type="predicted"/>
<gene>
    <name evidence="1" type="ORF">MAGMO_1303</name>
</gene>
<protein>
    <submittedName>
        <fullName evidence="1">Uncharacterized protein</fullName>
    </submittedName>
</protein>